<dbReference type="NCBIfam" id="TIGR00229">
    <property type="entry name" value="sensory_box"/>
    <property type="match status" value="2"/>
</dbReference>
<dbReference type="PANTHER" id="PTHR44757:SF4">
    <property type="entry name" value="DIGUANYLATE CYCLASE DGCE-RELATED"/>
    <property type="match status" value="1"/>
</dbReference>
<keyword evidence="8" id="KW-1185">Reference proteome</keyword>
<dbReference type="EMBL" id="JAMZEK010000001">
    <property type="protein sequence ID" value="MCP1373366.1"/>
    <property type="molecule type" value="Genomic_DNA"/>
</dbReference>
<dbReference type="NCBIfam" id="TIGR00254">
    <property type="entry name" value="GGDEF"/>
    <property type="match status" value="1"/>
</dbReference>
<dbReference type="InterPro" id="IPR000014">
    <property type="entry name" value="PAS"/>
</dbReference>
<dbReference type="PROSITE" id="PS50113">
    <property type="entry name" value="PAC"/>
    <property type="match status" value="1"/>
</dbReference>
<sequence>MSTYPTARTVAKGVLAITWPFLSIITFLVLLSFFSMDTLSAARAYVGGESLWTKGQKEAVQQLELYVRTGDARHYAAYLQAIAVPLGDHAARVELDKPAPDPGIVEHGFGQGGNHPGDFPRMIRLYRHFHGYGPVARAIAIWRDADTRILDLMRVATEIRKQVEHGEQARAMLALERVRAIDRATTPLEKQFSAALGEASRQAEDLLQWVTLMCAALLTGAGLVRARGTVASERRMASSLEFSEARQKLAIAASKHGIWDIDVDRAAVHVSPGFMAALGYPDWPDQVPLARMLELFHPVDRPLFARRVSVGESDEDGHECDYRLLSAHGEIRWIRLQGGAMRDEHGRRTRLAGAMRDITEQRLAEQQLFEQKARALVTLQSIREAVITTDAQGRVDYMNPSAEALLQTTGESVHGAPATSLCRFIDEASRQELDNPVALALAESHPVTLAARAALLLRDGSEIPADASSSLILGQDGSTRGAVLVLRDARQERASAAQITYQATHDPLTGLINRSEFEHRVGAALEQVRRTGVPHALMFLDLDQFKIVNDTCGHVAGDELLRQLSRLMPGSLRNGDTLARLGGDEFGVLLHDCTLRHAARVAEALREQVSRFRFYADGRAFSVGVSVGLVGIGADFEDLSAIIHAADAACYLAKEKGRDRIQIYRATDADLNRRRGLVQWTARVREALDQDLFCLYAQRIEPAAPAIGAPLHFEVLLRMREPGGRLIPPSVFLPAAERYGLIQAVDRWVVCATFGALRRIGMENVHTCAINLSGASLGDLRFAESILAMAAEQQVPPGRICFEVTETAVISEIYKAQKFIGLLRARGFRFALDDFGSGMASFGYLKHLPLDYLKIDGAFVRQMRSDRADRAMVDSINQIGKIFGLRTIAEFVENDATRGLLREIGVDYVQGHGVARPVPLGELLGQRSDGSTPAPHSMKRPARKAGQDPALLASGQRPVEPRSDAG</sequence>
<protein>
    <submittedName>
        <fullName evidence="7">EAL domain-containing protein</fullName>
    </submittedName>
</protein>
<dbReference type="SUPFAM" id="SSF141868">
    <property type="entry name" value="EAL domain-like"/>
    <property type="match status" value="1"/>
</dbReference>
<gene>
    <name evidence="7" type="ORF">NC595_04765</name>
</gene>
<dbReference type="InterPro" id="IPR035965">
    <property type="entry name" value="PAS-like_dom_sf"/>
</dbReference>
<dbReference type="Gene3D" id="3.30.450.20">
    <property type="entry name" value="PAS domain"/>
    <property type="match status" value="2"/>
</dbReference>
<accession>A0ABT1F7K2</accession>
<dbReference type="InterPro" id="IPR013655">
    <property type="entry name" value="PAS_fold_3"/>
</dbReference>
<dbReference type="Gene3D" id="2.10.70.100">
    <property type="match status" value="1"/>
</dbReference>
<dbReference type="CDD" id="cd00130">
    <property type="entry name" value="PAS"/>
    <property type="match status" value="2"/>
</dbReference>
<feature type="domain" description="PAS" evidence="3">
    <location>
        <begin position="371"/>
        <end position="444"/>
    </location>
</feature>
<keyword evidence="2" id="KW-0812">Transmembrane</keyword>
<dbReference type="Gene3D" id="3.30.70.270">
    <property type="match status" value="1"/>
</dbReference>
<dbReference type="InterPro" id="IPR029787">
    <property type="entry name" value="Nucleotide_cyclase"/>
</dbReference>
<feature type="domain" description="GGDEF" evidence="6">
    <location>
        <begin position="533"/>
        <end position="666"/>
    </location>
</feature>
<dbReference type="InterPro" id="IPR000160">
    <property type="entry name" value="GGDEF_dom"/>
</dbReference>
<feature type="transmembrane region" description="Helical" evidence="2">
    <location>
        <begin position="14"/>
        <end position="34"/>
    </location>
</feature>
<dbReference type="InterPro" id="IPR013656">
    <property type="entry name" value="PAS_4"/>
</dbReference>
<dbReference type="InterPro" id="IPR001610">
    <property type="entry name" value="PAC"/>
</dbReference>
<dbReference type="InterPro" id="IPR052155">
    <property type="entry name" value="Biofilm_reg_signaling"/>
</dbReference>
<dbReference type="SUPFAM" id="SSF55073">
    <property type="entry name" value="Nucleotide cyclase"/>
    <property type="match status" value="1"/>
</dbReference>
<evidence type="ECO:0000256" key="2">
    <source>
        <dbReference type="SAM" id="Phobius"/>
    </source>
</evidence>
<dbReference type="Pfam" id="PF00563">
    <property type="entry name" value="EAL"/>
    <property type="match status" value="1"/>
</dbReference>
<keyword evidence="2" id="KW-1133">Transmembrane helix</keyword>
<dbReference type="InterPro" id="IPR001633">
    <property type="entry name" value="EAL_dom"/>
</dbReference>
<evidence type="ECO:0000313" key="7">
    <source>
        <dbReference type="EMBL" id="MCP1373366.1"/>
    </source>
</evidence>
<dbReference type="SMART" id="SM00091">
    <property type="entry name" value="PAS"/>
    <property type="match status" value="2"/>
</dbReference>
<evidence type="ECO:0000256" key="1">
    <source>
        <dbReference type="SAM" id="MobiDB-lite"/>
    </source>
</evidence>
<feature type="domain" description="PAC" evidence="4">
    <location>
        <begin position="318"/>
        <end position="370"/>
    </location>
</feature>
<dbReference type="CDD" id="cd01948">
    <property type="entry name" value="EAL"/>
    <property type="match status" value="1"/>
</dbReference>
<dbReference type="InterPro" id="IPR035919">
    <property type="entry name" value="EAL_sf"/>
</dbReference>
<dbReference type="Pfam" id="PF08447">
    <property type="entry name" value="PAS_3"/>
    <property type="match status" value="1"/>
</dbReference>
<name>A0ABT1F7K2_9GAMM</name>
<comment type="caution">
    <text evidence="7">The sequence shown here is derived from an EMBL/GenBank/DDBJ whole genome shotgun (WGS) entry which is preliminary data.</text>
</comment>
<dbReference type="SMART" id="SM00086">
    <property type="entry name" value="PAC"/>
    <property type="match status" value="2"/>
</dbReference>
<dbReference type="SMART" id="SM00267">
    <property type="entry name" value="GGDEF"/>
    <property type="match status" value="1"/>
</dbReference>
<reference evidence="7 8" key="1">
    <citation type="submission" date="2022-06" db="EMBL/GenBank/DDBJ databases">
        <title>Dyella sp. Sa strain:Sa Genome sequencing.</title>
        <authorList>
            <person name="Park S."/>
        </authorList>
    </citation>
    <scope>NUCLEOTIDE SEQUENCE [LARGE SCALE GENOMIC DNA]</scope>
    <source>
        <strain evidence="7 8">Sa</strain>
    </source>
</reference>
<dbReference type="InterPro" id="IPR000700">
    <property type="entry name" value="PAS-assoc_C"/>
</dbReference>
<dbReference type="PROSITE" id="PS50112">
    <property type="entry name" value="PAS"/>
    <property type="match status" value="1"/>
</dbReference>
<evidence type="ECO:0000313" key="8">
    <source>
        <dbReference type="Proteomes" id="UP001204615"/>
    </source>
</evidence>
<evidence type="ECO:0000259" key="5">
    <source>
        <dbReference type="PROSITE" id="PS50883"/>
    </source>
</evidence>
<dbReference type="InterPro" id="IPR043128">
    <property type="entry name" value="Rev_trsase/Diguanyl_cyclase"/>
</dbReference>
<dbReference type="PROSITE" id="PS50887">
    <property type="entry name" value="GGDEF"/>
    <property type="match status" value="1"/>
</dbReference>
<dbReference type="Pfam" id="PF08448">
    <property type="entry name" value="PAS_4"/>
    <property type="match status" value="1"/>
</dbReference>
<feature type="domain" description="EAL" evidence="5">
    <location>
        <begin position="677"/>
        <end position="931"/>
    </location>
</feature>
<dbReference type="CDD" id="cd01949">
    <property type="entry name" value="GGDEF"/>
    <property type="match status" value="1"/>
</dbReference>
<feature type="region of interest" description="Disordered" evidence="1">
    <location>
        <begin position="921"/>
        <end position="966"/>
    </location>
</feature>
<dbReference type="Proteomes" id="UP001204615">
    <property type="component" value="Unassembled WGS sequence"/>
</dbReference>
<dbReference type="SUPFAM" id="SSF55785">
    <property type="entry name" value="PYP-like sensor domain (PAS domain)"/>
    <property type="match status" value="2"/>
</dbReference>
<proteinExistence type="predicted"/>
<dbReference type="SMART" id="SM00052">
    <property type="entry name" value="EAL"/>
    <property type="match status" value="1"/>
</dbReference>
<dbReference type="Pfam" id="PF00990">
    <property type="entry name" value="GGDEF"/>
    <property type="match status" value="1"/>
</dbReference>
<dbReference type="RefSeq" id="WP_253565125.1">
    <property type="nucleotide sequence ID" value="NZ_JAMZEK010000001.1"/>
</dbReference>
<dbReference type="PROSITE" id="PS50883">
    <property type="entry name" value="EAL"/>
    <property type="match status" value="1"/>
</dbReference>
<organism evidence="7 8">
    <name type="scientific">Dyella lutea</name>
    <dbReference type="NCBI Taxonomy" id="2950441"/>
    <lineage>
        <taxon>Bacteria</taxon>
        <taxon>Pseudomonadati</taxon>
        <taxon>Pseudomonadota</taxon>
        <taxon>Gammaproteobacteria</taxon>
        <taxon>Lysobacterales</taxon>
        <taxon>Rhodanobacteraceae</taxon>
        <taxon>Dyella</taxon>
    </lineage>
</organism>
<evidence type="ECO:0000259" key="4">
    <source>
        <dbReference type="PROSITE" id="PS50113"/>
    </source>
</evidence>
<evidence type="ECO:0000259" key="6">
    <source>
        <dbReference type="PROSITE" id="PS50887"/>
    </source>
</evidence>
<dbReference type="PANTHER" id="PTHR44757">
    <property type="entry name" value="DIGUANYLATE CYCLASE DGCP"/>
    <property type="match status" value="1"/>
</dbReference>
<dbReference type="Gene3D" id="3.20.20.450">
    <property type="entry name" value="EAL domain"/>
    <property type="match status" value="1"/>
</dbReference>
<evidence type="ECO:0000259" key="3">
    <source>
        <dbReference type="PROSITE" id="PS50112"/>
    </source>
</evidence>
<keyword evidence="2" id="KW-0472">Membrane</keyword>